<dbReference type="InterPro" id="IPR023214">
    <property type="entry name" value="HAD_sf"/>
</dbReference>
<dbReference type="GO" id="GO:0012505">
    <property type="term" value="C:endomembrane system"/>
    <property type="evidence" value="ECO:0007669"/>
    <property type="project" value="UniProtKB-SubCell"/>
</dbReference>
<evidence type="ECO:0000256" key="7">
    <source>
        <dbReference type="ARBA" id="ARBA00022840"/>
    </source>
</evidence>
<feature type="transmembrane region" description="Helical" evidence="11">
    <location>
        <begin position="431"/>
        <end position="452"/>
    </location>
</feature>
<dbReference type="FunFam" id="2.70.150.10:FF:000002">
    <property type="entry name" value="Copper-transporting ATPase 1, putative"/>
    <property type="match status" value="1"/>
</dbReference>
<gene>
    <name evidence="13" type="ORF">WM40_21050</name>
</gene>
<dbReference type="Gene3D" id="3.40.1110.10">
    <property type="entry name" value="Calcium-transporting ATPase, cytoplasmic domain N"/>
    <property type="match status" value="1"/>
</dbReference>
<evidence type="ECO:0000313" key="13">
    <source>
        <dbReference type="EMBL" id="KKB61820.1"/>
    </source>
</evidence>
<organism evidence="13 14">
    <name type="scientific">Robbsia andropogonis</name>
    <dbReference type="NCBI Taxonomy" id="28092"/>
    <lineage>
        <taxon>Bacteria</taxon>
        <taxon>Pseudomonadati</taxon>
        <taxon>Pseudomonadota</taxon>
        <taxon>Betaproteobacteria</taxon>
        <taxon>Burkholderiales</taxon>
        <taxon>Burkholderiaceae</taxon>
        <taxon>Robbsia</taxon>
    </lineage>
</organism>
<feature type="transmembrane region" description="Helical" evidence="11">
    <location>
        <begin position="168"/>
        <end position="190"/>
    </location>
</feature>
<keyword evidence="7 11" id="KW-0067">ATP-binding</keyword>
<comment type="subcellular location">
    <subcellularLocation>
        <location evidence="11">Cell membrane</location>
    </subcellularLocation>
    <subcellularLocation>
        <location evidence="1">Endomembrane system</location>
        <topology evidence="1">Multi-pass membrane protein</topology>
    </subcellularLocation>
</comment>
<dbReference type="PANTHER" id="PTHR43520">
    <property type="entry name" value="ATP7, ISOFORM B"/>
    <property type="match status" value="1"/>
</dbReference>
<dbReference type="Pfam" id="PF00122">
    <property type="entry name" value="E1-E2_ATPase"/>
    <property type="match status" value="1"/>
</dbReference>
<dbReference type="SUPFAM" id="SSF81653">
    <property type="entry name" value="Calcium ATPase, transduction domain A"/>
    <property type="match status" value="1"/>
</dbReference>
<evidence type="ECO:0000256" key="9">
    <source>
        <dbReference type="ARBA" id="ARBA00022989"/>
    </source>
</evidence>
<keyword evidence="9 11" id="KW-1133">Transmembrane helix</keyword>
<evidence type="ECO:0000256" key="1">
    <source>
        <dbReference type="ARBA" id="ARBA00004127"/>
    </source>
</evidence>
<evidence type="ECO:0000256" key="8">
    <source>
        <dbReference type="ARBA" id="ARBA00022967"/>
    </source>
</evidence>
<evidence type="ECO:0000313" key="14">
    <source>
        <dbReference type="Proteomes" id="UP000033618"/>
    </source>
</evidence>
<dbReference type="GO" id="GO:0005524">
    <property type="term" value="F:ATP binding"/>
    <property type="evidence" value="ECO:0007669"/>
    <property type="project" value="UniProtKB-UniRule"/>
</dbReference>
<dbReference type="SUPFAM" id="SSF81665">
    <property type="entry name" value="Calcium ATPase, transmembrane domain M"/>
    <property type="match status" value="1"/>
</dbReference>
<feature type="transmembrane region" description="Helical" evidence="11">
    <location>
        <begin position="403"/>
        <end position="425"/>
    </location>
</feature>
<feature type="transmembrane region" description="Helical" evidence="11">
    <location>
        <begin position="141"/>
        <end position="162"/>
    </location>
</feature>
<evidence type="ECO:0000256" key="3">
    <source>
        <dbReference type="ARBA" id="ARBA00022448"/>
    </source>
</evidence>
<dbReference type="SUPFAM" id="SSF55008">
    <property type="entry name" value="HMA, heavy metal-associated domain"/>
    <property type="match status" value="1"/>
</dbReference>
<keyword evidence="10 11" id="KW-0472">Membrane</keyword>
<dbReference type="SFLD" id="SFLDG00002">
    <property type="entry name" value="C1.7:_P-type_atpase_like"/>
    <property type="match status" value="1"/>
</dbReference>
<dbReference type="InterPro" id="IPR001757">
    <property type="entry name" value="P_typ_ATPase"/>
</dbReference>
<accession>A0A0F5JVX2</accession>
<evidence type="ECO:0000256" key="6">
    <source>
        <dbReference type="ARBA" id="ARBA00022741"/>
    </source>
</evidence>
<dbReference type="PROSITE" id="PS50846">
    <property type="entry name" value="HMA_2"/>
    <property type="match status" value="1"/>
</dbReference>
<dbReference type="GO" id="GO:0005886">
    <property type="term" value="C:plasma membrane"/>
    <property type="evidence" value="ECO:0007669"/>
    <property type="project" value="UniProtKB-SubCell"/>
</dbReference>
<dbReference type="CDD" id="cd00371">
    <property type="entry name" value="HMA"/>
    <property type="match status" value="1"/>
</dbReference>
<dbReference type="GO" id="GO:0043682">
    <property type="term" value="F:P-type divalent copper transporter activity"/>
    <property type="evidence" value="ECO:0007669"/>
    <property type="project" value="TreeGrafter"/>
</dbReference>
<keyword evidence="4 11" id="KW-0812">Transmembrane</keyword>
<dbReference type="GO" id="GO:0055070">
    <property type="term" value="P:copper ion homeostasis"/>
    <property type="evidence" value="ECO:0007669"/>
    <property type="project" value="TreeGrafter"/>
</dbReference>
<feature type="transmembrane region" description="Helical" evidence="11">
    <location>
        <begin position="243"/>
        <end position="261"/>
    </location>
</feature>
<proteinExistence type="inferred from homology"/>
<dbReference type="GO" id="GO:0016887">
    <property type="term" value="F:ATP hydrolysis activity"/>
    <property type="evidence" value="ECO:0007669"/>
    <property type="project" value="InterPro"/>
</dbReference>
<dbReference type="NCBIfam" id="TIGR01494">
    <property type="entry name" value="ATPase_P-type"/>
    <property type="match status" value="2"/>
</dbReference>
<dbReference type="Gene3D" id="3.30.70.100">
    <property type="match status" value="1"/>
</dbReference>
<dbReference type="GO" id="GO:0005507">
    <property type="term" value="F:copper ion binding"/>
    <property type="evidence" value="ECO:0007669"/>
    <property type="project" value="TreeGrafter"/>
</dbReference>
<dbReference type="InterPro" id="IPR008250">
    <property type="entry name" value="ATPase_P-typ_transduc_dom_A_sf"/>
</dbReference>
<dbReference type="InterPro" id="IPR018303">
    <property type="entry name" value="ATPase_P-typ_P_site"/>
</dbReference>
<feature type="transmembrane region" description="Helical" evidence="11">
    <location>
        <begin position="762"/>
        <end position="781"/>
    </location>
</feature>
<dbReference type="CDD" id="cd02094">
    <property type="entry name" value="P-type_ATPase_Cu-like"/>
    <property type="match status" value="1"/>
</dbReference>
<dbReference type="Gene3D" id="2.70.150.10">
    <property type="entry name" value="Calcium-transporting ATPase, cytoplasmic transduction domain A"/>
    <property type="match status" value="1"/>
</dbReference>
<dbReference type="InterPro" id="IPR036163">
    <property type="entry name" value="HMA_dom_sf"/>
</dbReference>
<keyword evidence="5 11" id="KW-0479">Metal-binding</keyword>
<evidence type="ECO:0000259" key="12">
    <source>
        <dbReference type="PROSITE" id="PS50846"/>
    </source>
</evidence>
<dbReference type="PRINTS" id="PR00119">
    <property type="entry name" value="CATATPASE"/>
</dbReference>
<dbReference type="InterPro" id="IPR036412">
    <property type="entry name" value="HAD-like_sf"/>
</dbReference>
<dbReference type="NCBIfam" id="TIGR01525">
    <property type="entry name" value="ATPase-IB_hvy"/>
    <property type="match status" value="1"/>
</dbReference>
<feature type="transmembrane region" description="Helical" evidence="11">
    <location>
        <begin position="787"/>
        <end position="805"/>
    </location>
</feature>
<keyword evidence="8" id="KW-1278">Translocase</keyword>
<dbReference type="SUPFAM" id="SSF56784">
    <property type="entry name" value="HAD-like"/>
    <property type="match status" value="1"/>
</dbReference>
<dbReference type="InterPro" id="IPR059000">
    <property type="entry name" value="ATPase_P-type_domA"/>
</dbReference>
<keyword evidence="3" id="KW-0813">Transport</keyword>
<comment type="similarity">
    <text evidence="2 11">Belongs to the cation transport ATPase (P-type) (TC 3.A.3) family. Type IB subfamily.</text>
</comment>
<dbReference type="InterPro" id="IPR006121">
    <property type="entry name" value="HMA_dom"/>
</dbReference>
<name>A0A0F5JVX2_9BURK</name>
<evidence type="ECO:0000256" key="2">
    <source>
        <dbReference type="ARBA" id="ARBA00006024"/>
    </source>
</evidence>
<dbReference type="AlphaFoldDB" id="A0A0F5JVX2"/>
<dbReference type="InterPro" id="IPR027256">
    <property type="entry name" value="P-typ_ATPase_IB"/>
</dbReference>
<keyword evidence="14" id="KW-1185">Reference proteome</keyword>
<dbReference type="STRING" id="28092.WM40_21050"/>
<sequence>MSCASCVRRLEKALQAIPGVADVAVNLASETAFVRYDPSQVQPTRIAEAGTAAGYPTQLQMADEWRQPAEAAPQMDSRSTQAVRRIAASPATLPVTDLPGSETHTLNGGAEVVSREGSELGTSDAKAARKARDVMQQRRNLILAIALTLPVFLFEMAGHLGLSAIPLLVSSVGTGTITTIEAVLTTLVLFGPGRQFFIKGTQAARRAAPDMNTLVALGAGAAWSFSMIAALRPDWVPEQARHLYFEAAAVIVVLILLGRYLEARAKGRTGDAIRALLALRPDTAHRLDGLDNGDDRRISDVPLAMLKVGDAILIRPGERVPADAVLIDGASYVDESMLTGESMPVEKRHGVATDLTGGTVNGDGILRARVTRVGADATLSRIIALVQRAQGAKLPIQQKVDLVTAWFVPAVLVAAVLTFAAWMALGRDVAFALSTAVAVLIVACPCAMGLATPTSIMVAAGRAARLGVLFRQGDALQTLQACKVVAFDKTGTLTVGKPAVTDTHWFVSVDEVALWSGMAALERLSAHPLAHAVVAAATRHIGLAENASALSPHTVSNFVSSTGQGVAGTIDGHLIAIGNATWMAHQCVADRAAPAMPDDDVLQRVVAPWHAAMKTVLYVALSGRVVGALAVADPIRPETATVIAALRARQLRVAMITGDAAATAAAVASILGIDDVRADVTPDGKVAALDALRAQYGLLAFVGDGMNDAPALAHADVGIAIGSGSDVAIQSANVVLARSALHGVVDAVTISHATMRNIHQNLVWAFGYNVVLIPLAAGLAYPLLGLLLSPMLAAAAMALSSVFVLSNGLRLRFIRSALSFNADISHQWSHGERSV</sequence>
<evidence type="ECO:0000256" key="10">
    <source>
        <dbReference type="ARBA" id="ARBA00023136"/>
    </source>
</evidence>
<keyword evidence="6 11" id="KW-0547">Nucleotide-binding</keyword>
<dbReference type="Pfam" id="PF00702">
    <property type="entry name" value="Hydrolase"/>
    <property type="match status" value="1"/>
</dbReference>
<dbReference type="Pfam" id="PF00403">
    <property type="entry name" value="HMA"/>
    <property type="match status" value="1"/>
</dbReference>
<dbReference type="EMBL" id="LAQU01000031">
    <property type="protein sequence ID" value="KKB61820.1"/>
    <property type="molecule type" value="Genomic_DNA"/>
</dbReference>
<comment type="caution">
    <text evidence="13">The sequence shown here is derived from an EMBL/GenBank/DDBJ whole genome shotgun (WGS) entry which is preliminary data.</text>
</comment>
<dbReference type="Gene3D" id="3.40.50.1000">
    <property type="entry name" value="HAD superfamily/HAD-like"/>
    <property type="match status" value="1"/>
</dbReference>
<dbReference type="InterPro" id="IPR023298">
    <property type="entry name" value="ATPase_P-typ_TM_dom_sf"/>
</dbReference>
<feature type="domain" description="HMA" evidence="12">
    <location>
        <begin position="1"/>
        <end position="58"/>
    </location>
</feature>
<evidence type="ECO:0000256" key="4">
    <source>
        <dbReference type="ARBA" id="ARBA00022692"/>
    </source>
</evidence>
<dbReference type="SFLD" id="SFLDF00027">
    <property type="entry name" value="p-type_atpase"/>
    <property type="match status" value="1"/>
</dbReference>
<dbReference type="InterPro" id="IPR023299">
    <property type="entry name" value="ATPase_P-typ_cyto_dom_N"/>
</dbReference>
<dbReference type="PRINTS" id="PR00943">
    <property type="entry name" value="CUATPASE"/>
</dbReference>
<protein>
    <recommendedName>
        <fullName evidence="12">HMA domain-containing protein</fullName>
    </recommendedName>
</protein>
<dbReference type="InterPro" id="IPR044492">
    <property type="entry name" value="P_typ_ATPase_HD_dom"/>
</dbReference>
<keyword evidence="11" id="KW-1003">Cell membrane</keyword>
<dbReference type="PROSITE" id="PS00154">
    <property type="entry name" value="ATPASE_E1_E2"/>
    <property type="match status" value="1"/>
</dbReference>
<feature type="transmembrane region" description="Helical" evidence="11">
    <location>
        <begin position="211"/>
        <end position="231"/>
    </location>
</feature>
<dbReference type="PANTHER" id="PTHR43520:SF8">
    <property type="entry name" value="P-TYPE CU(+) TRANSPORTER"/>
    <property type="match status" value="1"/>
</dbReference>
<dbReference type="SFLD" id="SFLDS00003">
    <property type="entry name" value="Haloacid_Dehalogenase"/>
    <property type="match status" value="1"/>
</dbReference>
<reference evidence="13 14" key="1">
    <citation type="submission" date="2015-03" db="EMBL/GenBank/DDBJ databases">
        <title>Draft Genome Sequence of Burkholderia andropogonis type strain ICMP2807, isolated from Sorghum bicolor.</title>
        <authorList>
            <person name="Lopes-Santos L."/>
            <person name="Castro D.B."/>
            <person name="Ottoboni L.M."/>
            <person name="Park D."/>
            <person name="Weirc B.S."/>
            <person name="Destefano S.A."/>
        </authorList>
    </citation>
    <scope>NUCLEOTIDE SEQUENCE [LARGE SCALE GENOMIC DNA]</scope>
    <source>
        <strain evidence="13 14">ICMP2807</strain>
    </source>
</reference>
<dbReference type="Proteomes" id="UP000033618">
    <property type="component" value="Unassembled WGS sequence"/>
</dbReference>
<dbReference type="FunFam" id="3.30.70.100:FF:000001">
    <property type="entry name" value="ATPase copper transporting beta"/>
    <property type="match status" value="1"/>
</dbReference>
<dbReference type="PATRIC" id="fig|28092.6.peg.4954"/>
<evidence type="ECO:0000256" key="5">
    <source>
        <dbReference type="ARBA" id="ARBA00022723"/>
    </source>
</evidence>
<evidence type="ECO:0000256" key="11">
    <source>
        <dbReference type="RuleBase" id="RU362081"/>
    </source>
</evidence>